<sequence>MFVSEQCPPILMHKPHPRKELLEYQVKQLIQILEQEGLL</sequence>
<evidence type="ECO:0008006" key="3">
    <source>
        <dbReference type="Google" id="ProtNLM"/>
    </source>
</evidence>
<accession>C7H5X3</accession>
<gene>
    <name evidence="1" type="ORF">FAEPRAA2165_01697</name>
</gene>
<organism evidence="1 2">
    <name type="scientific">Faecalibacterium duncaniae (strain DSM 17677 / JCM 31915 / A2-165)</name>
    <name type="common">Faecalibacterium prausnitzii</name>
    <dbReference type="NCBI Taxonomy" id="411483"/>
    <lineage>
        <taxon>Bacteria</taxon>
        <taxon>Bacillati</taxon>
        <taxon>Bacillota</taxon>
        <taxon>Clostridia</taxon>
        <taxon>Eubacteriales</taxon>
        <taxon>Oscillospiraceae</taxon>
        <taxon>Faecalibacterium</taxon>
    </lineage>
</organism>
<proteinExistence type="predicted"/>
<dbReference type="Proteomes" id="UP000004619">
    <property type="component" value="Unassembled WGS sequence"/>
</dbReference>
<dbReference type="AlphaFoldDB" id="C7H5X3"/>
<name>C7H5X3_FAED2</name>
<dbReference type="HOGENOM" id="CLU_3310059_0_0_9"/>
<comment type="caution">
    <text evidence="1">The sequence shown here is derived from an EMBL/GenBank/DDBJ whole genome shotgun (WGS) entry which is preliminary data.</text>
</comment>
<evidence type="ECO:0000313" key="1">
    <source>
        <dbReference type="EMBL" id="EEU96677.1"/>
    </source>
</evidence>
<dbReference type="EMBL" id="ACOP02000046">
    <property type="protein sequence ID" value="EEU96677.1"/>
    <property type="molecule type" value="Genomic_DNA"/>
</dbReference>
<reference evidence="1" key="1">
    <citation type="submission" date="2009-08" db="EMBL/GenBank/DDBJ databases">
        <authorList>
            <person name="Weinstock G."/>
            <person name="Sodergren E."/>
            <person name="Clifton S."/>
            <person name="Fulton L."/>
            <person name="Fulton B."/>
            <person name="Courtney L."/>
            <person name="Fronick C."/>
            <person name="Harrison M."/>
            <person name="Strong C."/>
            <person name="Farmer C."/>
            <person name="Delahaunty K."/>
            <person name="Markovic C."/>
            <person name="Hall O."/>
            <person name="Minx P."/>
            <person name="Tomlinson C."/>
            <person name="Mitreva M."/>
            <person name="Nelson J."/>
            <person name="Hou S."/>
            <person name="Wollam A."/>
            <person name="Pepin K.H."/>
            <person name="Johnson M."/>
            <person name="Bhonagiri V."/>
            <person name="Nash W.E."/>
            <person name="Warren W."/>
            <person name="Chinwalla A."/>
            <person name="Mardis E.R."/>
            <person name="Wilson R.K."/>
        </authorList>
    </citation>
    <scope>NUCLEOTIDE SEQUENCE [LARGE SCALE GENOMIC DNA]</scope>
    <source>
        <strain evidence="1">A2-165</strain>
    </source>
</reference>
<evidence type="ECO:0000313" key="2">
    <source>
        <dbReference type="Proteomes" id="UP000004619"/>
    </source>
</evidence>
<keyword evidence="2" id="KW-1185">Reference proteome</keyword>
<protein>
    <recommendedName>
        <fullName evidence="3">Type II toxin-antitoxin system HicA family toxin</fullName>
    </recommendedName>
</protein>